<evidence type="ECO:0000313" key="3">
    <source>
        <dbReference type="EMBL" id="RZC74845.1"/>
    </source>
</evidence>
<dbReference type="OMA" id="LQIIHII"/>
<gene>
    <name evidence="3" type="ORF">C5167_050325</name>
</gene>
<dbReference type="PANTHER" id="PTHR47513">
    <property type="entry name" value="ZINC TRANSPORTER"/>
    <property type="match status" value="1"/>
</dbReference>
<keyword evidence="2" id="KW-0472">Membrane</keyword>
<feature type="transmembrane region" description="Helical" evidence="2">
    <location>
        <begin position="174"/>
        <end position="199"/>
    </location>
</feature>
<dbReference type="SUPFAM" id="SSF103481">
    <property type="entry name" value="Multidrug resistance efflux transporter EmrE"/>
    <property type="match status" value="1"/>
</dbReference>
<accession>A0A4Y7KSI8</accession>
<name>A0A4Y7KSI8_PAPSO</name>
<keyword evidence="2" id="KW-1133">Transmembrane helix</keyword>
<dbReference type="EMBL" id="CM010722">
    <property type="protein sequence ID" value="RZC74845.1"/>
    <property type="molecule type" value="Genomic_DNA"/>
</dbReference>
<dbReference type="Proteomes" id="UP000316621">
    <property type="component" value="Chromosome 8"/>
</dbReference>
<sequence length="375" mass="41453">ATLSKGPPDSACNSSTQRQIEKVALERPENDVANQISENRRLAHSPPLRHTPLQIIHVIGNFMRIWSVYTMYHYLSQEGASVVVFIFSCLVPSAMFFLLSQKPWKGRALSSQQVIPTVLNGGITALYFILWAKGLKTCGPIRAILGEYAGAVLGVLSAVLYGRKAHVWKKVGGLVAMSAAFYFLSQGWAMATLSPFNILKMFENKVPFKDSLVTEGATKEALGMKEMTVPLCAGILSALRRVVARRVSLKNQLKRRLHAVTMASAACFLFPFAIWDLILGSSSDISIKLPISLWAYSSVILFGIILIFYVDNIAEERLHMVFSSPRHLMVAGGCIIVMEIMYKMDFSLPGFLICSTILGFVVVQARAQFRNPSDV</sequence>
<feature type="transmembrane region" description="Helical" evidence="2">
    <location>
        <begin position="144"/>
        <end position="162"/>
    </location>
</feature>
<feature type="transmembrane region" description="Helical" evidence="2">
    <location>
        <begin position="291"/>
        <end position="310"/>
    </location>
</feature>
<feature type="non-terminal residue" evidence="3">
    <location>
        <position position="1"/>
    </location>
</feature>
<evidence type="ECO:0000256" key="2">
    <source>
        <dbReference type="SAM" id="Phobius"/>
    </source>
</evidence>
<evidence type="ECO:0008006" key="5">
    <source>
        <dbReference type="Google" id="ProtNLM"/>
    </source>
</evidence>
<protein>
    <recommendedName>
        <fullName evidence="5">EamA domain-containing protein</fullName>
    </recommendedName>
</protein>
<comment type="subcellular location">
    <subcellularLocation>
        <location evidence="1">Membrane</location>
        <topology evidence="1">Multi-pass membrane protein</topology>
    </subcellularLocation>
</comment>
<feature type="transmembrane region" description="Helical" evidence="2">
    <location>
        <begin position="259"/>
        <end position="279"/>
    </location>
</feature>
<proteinExistence type="predicted"/>
<dbReference type="Gramene" id="RZC74845">
    <property type="protein sequence ID" value="RZC74845"/>
    <property type="gene ID" value="C5167_050325"/>
</dbReference>
<dbReference type="STRING" id="3469.A0A4Y7KSI8"/>
<dbReference type="AlphaFoldDB" id="A0A4Y7KSI8"/>
<feature type="transmembrane region" description="Helical" evidence="2">
    <location>
        <begin position="348"/>
        <end position="367"/>
    </location>
</feature>
<keyword evidence="2" id="KW-0812">Transmembrane</keyword>
<evidence type="ECO:0000256" key="1">
    <source>
        <dbReference type="ARBA" id="ARBA00004141"/>
    </source>
</evidence>
<dbReference type="PANTHER" id="PTHR47513:SF1">
    <property type="entry name" value="OS07G0283200 PROTEIN"/>
    <property type="match status" value="1"/>
</dbReference>
<reference evidence="3 4" key="1">
    <citation type="journal article" date="2018" name="Science">
        <title>The opium poppy genome and morphinan production.</title>
        <authorList>
            <person name="Guo L."/>
            <person name="Winzer T."/>
            <person name="Yang X."/>
            <person name="Li Y."/>
            <person name="Ning Z."/>
            <person name="He Z."/>
            <person name="Teodor R."/>
            <person name="Lu Y."/>
            <person name="Bowser T.A."/>
            <person name="Graham I.A."/>
            <person name="Ye K."/>
        </authorList>
    </citation>
    <scope>NUCLEOTIDE SEQUENCE [LARGE SCALE GENOMIC DNA]</scope>
    <source>
        <strain evidence="4">cv. HN1</strain>
        <tissue evidence="3">Leaves</tissue>
    </source>
</reference>
<keyword evidence="4" id="KW-1185">Reference proteome</keyword>
<evidence type="ECO:0000313" key="4">
    <source>
        <dbReference type="Proteomes" id="UP000316621"/>
    </source>
</evidence>
<dbReference type="InterPro" id="IPR037185">
    <property type="entry name" value="EmrE-like"/>
</dbReference>
<feature type="transmembrane region" description="Helical" evidence="2">
    <location>
        <begin position="113"/>
        <end position="132"/>
    </location>
</feature>
<organism evidence="3 4">
    <name type="scientific">Papaver somniferum</name>
    <name type="common">Opium poppy</name>
    <dbReference type="NCBI Taxonomy" id="3469"/>
    <lineage>
        <taxon>Eukaryota</taxon>
        <taxon>Viridiplantae</taxon>
        <taxon>Streptophyta</taxon>
        <taxon>Embryophyta</taxon>
        <taxon>Tracheophyta</taxon>
        <taxon>Spermatophyta</taxon>
        <taxon>Magnoliopsida</taxon>
        <taxon>Ranunculales</taxon>
        <taxon>Papaveraceae</taxon>
        <taxon>Papaveroideae</taxon>
        <taxon>Papaver</taxon>
    </lineage>
</organism>
<feature type="transmembrane region" description="Helical" evidence="2">
    <location>
        <begin position="82"/>
        <end position="101"/>
    </location>
</feature>